<proteinExistence type="predicted"/>
<sequence>MRFTKLYMALLAFFAAGPTGAAIIKVEVGRTGLRYAPDNIKAAKGDIVEFHFDAMHSVVAGDFAKPCTPVASGGFYSGFLPSGDESFFSITIENTDPIFFYCAVDSHCQGGMVGVINQGSDTLDAYRTAAIKTDNTVTPNGAFGGNVTSSPVTSVGTSSSTPTSTESKPVSTESKSASTESKSGSTESRSVSTESASASTETASHTSGAKNITSKPVSASTESNSVPFATSNATVSAPTGVTSKTGATVPPTSSPTSVISSSPLRYFTSPVAGVACLAVAIAALLAL</sequence>
<reference evidence="3 4" key="1">
    <citation type="journal article" date="2016" name="PLoS Pathog.">
        <title>Biosynthesis of antibiotic leucinostatins in bio-control fungus Purpureocillium lilacinum and their inhibition on phytophthora revealed by genome mining.</title>
        <authorList>
            <person name="Wang G."/>
            <person name="Liu Z."/>
            <person name="Lin R."/>
            <person name="Li E."/>
            <person name="Mao Z."/>
            <person name="Ling J."/>
            <person name="Yang Y."/>
            <person name="Yin W.B."/>
            <person name="Xie B."/>
        </authorList>
    </citation>
    <scope>NUCLEOTIDE SEQUENCE [LARGE SCALE GENOMIC DNA]</scope>
    <source>
        <strain evidence="3">170</strain>
    </source>
</reference>
<feature type="compositionally biased region" description="Low complexity" evidence="1">
    <location>
        <begin position="147"/>
        <end position="209"/>
    </location>
</feature>
<gene>
    <name evidence="3" type="ORF">VFPPC_05864</name>
</gene>
<dbReference type="OrthoDB" id="2331100at2759"/>
<dbReference type="AlphaFoldDB" id="A0A179FGE3"/>
<dbReference type="Proteomes" id="UP000078397">
    <property type="component" value="Unassembled WGS sequence"/>
</dbReference>
<dbReference type="KEGG" id="pchm:VFPPC_05864"/>
<feature type="signal peptide" evidence="2">
    <location>
        <begin position="1"/>
        <end position="21"/>
    </location>
</feature>
<keyword evidence="4" id="KW-1185">Reference proteome</keyword>
<dbReference type="STRING" id="1380566.A0A179FGE3"/>
<dbReference type="PANTHER" id="PTHR34883">
    <property type="entry name" value="SERINE-RICH PROTEIN, PUTATIVE-RELATED-RELATED"/>
    <property type="match status" value="1"/>
</dbReference>
<dbReference type="Gene3D" id="2.60.40.420">
    <property type="entry name" value="Cupredoxins - blue copper proteins"/>
    <property type="match status" value="1"/>
</dbReference>
<dbReference type="SUPFAM" id="SSF49503">
    <property type="entry name" value="Cupredoxins"/>
    <property type="match status" value="1"/>
</dbReference>
<feature type="compositionally biased region" description="Low complexity" evidence="1">
    <location>
        <begin position="248"/>
        <end position="260"/>
    </location>
</feature>
<feature type="region of interest" description="Disordered" evidence="1">
    <location>
        <begin position="135"/>
        <end position="260"/>
    </location>
</feature>
<dbReference type="RefSeq" id="XP_018141920.1">
    <property type="nucleotide sequence ID" value="XM_018284987.1"/>
</dbReference>
<evidence type="ECO:0000256" key="2">
    <source>
        <dbReference type="SAM" id="SignalP"/>
    </source>
</evidence>
<evidence type="ECO:0000256" key="1">
    <source>
        <dbReference type="SAM" id="MobiDB-lite"/>
    </source>
</evidence>
<name>A0A179FGE3_METCM</name>
<keyword evidence="2" id="KW-0732">Signal</keyword>
<organism evidence="3 4">
    <name type="scientific">Pochonia chlamydosporia 170</name>
    <dbReference type="NCBI Taxonomy" id="1380566"/>
    <lineage>
        <taxon>Eukaryota</taxon>
        <taxon>Fungi</taxon>
        <taxon>Dikarya</taxon>
        <taxon>Ascomycota</taxon>
        <taxon>Pezizomycotina</taxon>
        <taxon>Sordariomycetes</taxon>
        <taxon>Hypocreomycetidae</taxon>
        <taxon>Hypocreales</taxon>
        <taxon>Clavicipitaceae</taxon>
        <taxon>Pochonia</taxon>
    </lineage>
</organism>
<dbReference type="EMBL" id="LSBJ02000005">
    <property type="protein sequence ID" value="OAQ64606.1"/>
    <property type="molecule type" value="Genomic_DNA"/>
</dbReference>
<evidence type="ECO:0000313" key="3">
    <source>
        <dbReference type="EMBL" id="OAQ64606.1"/>
    </source>
</evidence>
<protein>
    <recommendedName>
        <fullName evidence="5">Extracellular serine-rich protein</fullName>
    </recommendedName>
</protein>
<dbReference type="CDD" id="cd00920">
    <property type="entry name" value="Cupredoxin"/>
    <property type="match status" value="1"/>
</dbReference>
<evidence type="ECO:0000313" key="4">
    <source>
        <dbReference type="Proteomes" id="UP000078397"/>
    </source>
</evidence>
<accession>A0A179FGE3</accession>
<dbReference type="PANTHER" id="PTHR34883:SF15">
    <property type="entry name" value="EXTRACELLULAR SERINE-RICH PROTEIN"/>
    <property type="match status" value="1"/>
</dbReference>
<dbReference type="InterPro" id="IPR052953">
    <property type="entry name" value="Ser-rich/MCO-related"/>
</dbReference>
<feature type="chain" id="PRO_5008101647" description="Extracellular serine-rich protein" evidence="2">
    <location>
        <begin position="22"/>
        <end position="287"/>
    </location>
</feature>
<evidence type="ECO:0008006" key="5">
    <source>
        <dbReference type="Google" id="ProtNLM"/>
    </source>
</evidence>
<comment type="caution">
    <text evidence="3">The sequence shown here is derived from an EMBL/GenBank/DDBJ whole genome shotgun (WGS) entry which is preliminary data.</text>
</comment>
<feature type="compositionally biased region" description="Polar residues" evidence="1">
    <location>
        <begin position="210"/>
        <end position="246"/>
    </location>
</feature>
<dbReference type="GeneID" id="28848981"/>
<dbReference type="InterPro" id="IPR008972">
    <property type="entry name" value="Cupredoxin"/>
</dbReference>